<evidence type="ECO:0000313" key="3">
    <source>
        <dbReference type="EMBL" id="MDO0821789.1"/>
    </source>
</evidence>
<dbReference type="EMBL" id="JAMJEV010000002">
    <property type="protein sequence ID" value="MDO0821789.1"/>
    <property type="molecule type" value="Genomic_DNA"/>
</dbReference>
<feature type="compositionally biased region" description="Polar residues" evidence="1">
    <location>
        <begin position="69"/>
        <end position="81"/>
    </location>
</feature>
<keyword evidence="3" id="KW-0966">Cell projection</keyword>
<dbReference type="PANTHER" id="PTHR37533:SF2">
    <property type="entry name" value="FLAGELLAR HOOK-LENGTH CONTROL PROTEIN"/>
    <property type="match status" value="1"/>
</dbReference>
<sequence>MTGINVLSDTLKGGNKLENIVPSKGKETSEGCKNAATVFAAMLNGRMNLDSNSKGQGSLADQDSEKKQSNVNPAQGDQNSNGLESILGYGNYVLPFLTEMLQSDFPAGKEANSGEIMSQGIENSLLANLGLSNVSGEASKNLKAAMLNLVSLASDESLESTGMTALSFQGNNLGITELDKYRQVIANLLVALSGEITDSTPAGSLLGADSKGANAYRQEMAQIIQGWSTADDGIESDLKTGGQNRLINLIEGFLAGSSKADGGDPGLNAKAANLLAALYPILSEGAGGAKGLRGANETLLNQLKIIGVDVESIANAQKEAASQVKAQQRFEGTSPQENKLFGNFQDAIREELNKPNNSIKSYDLSGTKDGQIQPSGMGIGAVANVVSLAGADGKMSAIPLWEQISTVVREQVMNKQQALKELDIQLHPAELGSIRIFLRWESGQVHLQVQASEAATGQLLQNQLSDLRQNLMNQGVNCGSLQMGQGGEGQQQPQGDEAQRTLQQSNLLTNEDEDQIIITNPNSLGQDGVNRINVTA</sequence>
<keyword evidence="4" id="KW-1185">Reference proteome</keyword>
<dbReference type="Pfam" id="PF02120">
    <property type="entry name" value="Flg_hook"/>
    <property type="match status" value="1"/>
</dbReference>
<name>A0ABT8QME6_9FIRM</name>
<feature type="domain" description="Flagellar hook-length control protein-like C-terminal" evidence="2">
    <location>
        <begin position="410"/>
        <end position="492"/>
    </location>
</feature>
<dbReference type="CDD" id="cd17470">
    <property type="entry name" value="T3SS_Flik_C"/>
    <property type="match status" value="1"/>
</dbReference>
<dbReference type="PANTHER" id="PTHR37533">
    <property type="entry name" value="FLAGELLAR HOOK-LENGTH CONTROL PROTEIN"/>
    <property type="match status" value="1"/>
</dbReference>
<protein>
    <submittedName>
        <fullName evidence="3">Flagellar hook-length control protein FliK</fullName>
    </submittedName>
</protein>
<evidence type="ECO:0000259" key="2">
    <source>
        <dbReference type="Pfam" id="PF02120"/>
    </source>
</evidence>
<gene>
    <name evidence="3" type="ORF">M8H41_02790</name>
</gene>
<dbReference type="InterPro" id="IPR038610">
    <property type="entry name" value="FliK-like_C_sf"/>
</dbReference>
<keyword evidence="3" id="KW-0969">Cilium</keyword>
<dbReference type="InterPro" id="IPR021136">
    <property type="entry name" value="Flagellar_hook_control-like_C"/>
</dbReference>
<organism evidence="3 4">
    <name type="scientific">Desulfosporosinus nitroreducens</name>
    <dbReference type="NCBI Taxonomy" id="2018668"/>
    <lineage>
        <taxon>Bacteria</taxon>
        <taxon>Bacillati</taxon>
        <taxon>Bacillota</taxon>
        <taxon>Clostridia</taxon>
        <taxon>Eubacteriales</taxon>
        <taxon>Desulfitobacteriaceae</taxon>
        <taxon>Desulfosporosinus</taxon>
    </lineage>
</organism>
<accession>A0ABT8QME6</accession>
<dbReference type="InterPro" id="IPR052563">
    <property type="entry name" value="FliK"/>
</dbReference>
<dbReference type="RefSeq" id="WP_301997953.1">
    <property type="nucleotide sequence ID" value="NZ_JAMJEV010000002.1"/>
</dbReference>
<comment type="caution">
    <text evidence="3">The sequence shown here is derived from an EMBL/GenBank/DDBJ whole genome shotgun (WGS) entry which is preliminary data.</text>
</comment>
<feature type="compositionally biased region" description="Polar residues" evidence="1">
    <location>
        <begin position="50"/>
        <end position="61"/>
    </location>
</feature>
<proteinExistence type="predicted"/>
<evidence type="ECO:0000256" key="1">
    <source>
        <dbReference type="SAM" id="MobiDB-lite"/>
    </source>
</evidence>
<feature type="region of interest" description="Disordered" evidence="1">
    <location>
        <begin position="50"/>
        <end position="81"/>
    </location>
</feature>
<evidence type="ECO:0000313" key="4">
    <source>
        <dbReference type="Proteomes" id="UP001176021"/>
    </source>
</evidence>
<reference evidence="3" key="1">
    <citation type="submission" date="2022-05" db="EMBL/GenBank/DDBJ databases">
        <title>Expanded diversity of anoxic marine methylotrophy in a Black Sea sulfate reducing microorganism.</title>
        <authorList>
            <person name="Fischer P.Q."/>
            <person name="Stams A.J.M."/>
            <person name="Villanueva L."/>
            <person name="Sousa D.Z."/>
        </authorList>
    </citation>
    <scope>NUCLEOTIDE SEQUENCE</scope>
    <source>
        <strain evidence="3">P130</strain>
    </source>
</reference>
<keyword evidence="3" id="KW-0282">Flagellum</keyword>
<dbReference type="Proteomes" id="UP001176021">
    <property type="component" value="Unassembled WGS sequence"/>
</dbReference>
<dbReference type="Gene3D" id="3.30.750.140">
    <property type="match status" value="1"/>
</dbReference>